<dbReference type="EMBL" id="JAXCGZ010002788">
    <property type="protein sequence ID" value="KAK7083587.1"/>
    <property type="molecule type" value="Genomic_DNA"/>
</dbReference>
<feature type="non-terminal residue" evidence="1">
    <location>
        <position position="110"/>
    </location>
</feature>
<name>A0AAN9AFF5_HALRR</name>
<reference evidence="1 2" key="1">
    <citation type="submission" date="2023-11" db="EMBL/GenBank/DDBJ databases">
        <title>Halocaridina rubra genome assembly.</title>
        <authorList>
            <person name="Smith C."/>
        </authorList>
    </citation>
    <scope>NUCLEOTIDE SEQUENCE [LARGE SCALE GENOMIC DNA]</scope>
    <source>
        <strain evidence="1">EP-1</strain>
        <tissue evidence="1">Whole</tissue>
    </source>
</reference>
<gene>
    <name evidence="1" type="ORF">SK128_018224</name>
</gene>
<accession>A0AAN9AFF5</accession>
<comment type="caution">
    <text evidence="1">The sequence shown here is derived from an EMBL/GenBank/DDBJ whole genome shotgun (WGS) entry which is preliminary data.</text>
</comment>
<evidence type="ECO:0000313" key="1">
    <source>
        <dbReference type="EMBL" id="KAK7083587.1"/>
    </source>
</evidence>
<dbReference type="Proteomes" id="UP001381693">
    <property type="component" value="Unassembled WGS sequence"/>
</dbReference>
<dbReference type="AlphaFoldDB" id="A0AAN9AFF5"/>
<evidence type="ECO:0000313" key="2">
    <source>
        <dbReference type="Proteomes" id="UP001381693"/>
    </source>
</evidence>
<proteinExistence type="predicted"/>
<protein>
    <submittedName>
        <fullName evidence="1">Uncharacterized protein</fullName>
    </submittedName>
</protein>
<sequence length="110" mass="11836">MASRLVKSFKGTSVIVTFDGRKVDYKGVSEMELLVGEKRVEINAVMADKIIEGIDVVMGMDVIGQPGGVVINKHGASFGTPHGVVLVAINSPKGNTHCVMEDKDFRAEFD</sequence>
<organism evidence="1 2">
    <name type="scientific">Halocaridina rubra</name>
    <name type="common">Hawaiian red shrimp</name>
    <dbReference type="NCBI Taxonomy" id="373956"/>
    <lineage>
        <taxon>Eukaryota</taxon>
        <taxon>Metazoa</taxon>
        <taxon>Ecdysozoa</taxon>
        <taxon>Arthropoda</taxon>
        <taxon>Crustacea</taxon>
        <taxon>Multicrustacea</taxon>
        <taxon>Malacostraca</taxon>
        <taxon>Eumalacostraca</taxon>
        <taxon>Eucarida</taxon>
        <taxon>Decapoda</taxon>
        <taxon>Pleocyemata</taxon>
        <taxon>Caridea</taxon>
        <taxon>Atyoidea</taxon>
        <taxon>Atyidae</taxon>
        <taxon>Halocaridina</taxon>
    </lineage>
</organism>
<keyword evidence="2" id="KW-1185">Reference proteome</keyword>